<accession>A0A2R9VS60</accession>
<evidence type="ECO:0000313" key="1">
    <source>
        <dbReference type="EMBL" id="HAS6677971.1"/>
    </source>
</evidence>
<dbReference type="AlphaFoldDB" id="A0A2R9VS60"/>
<protein>
    <submittedName>
        <fullName evidence="1">Uncharacterized protein</fullName>
    </submittedName>
</protein>
<reference evidence="1" key="3">
    <citation type="submission" date="2019-12" db="EMBL/GenBank/DDBJ databases">
        <authorList>
            <consortium name="NCBI Pathogen Detection Project"/>
        </authorList>
    </citation>
    <scope>NUCLEOTIDE SEQUENCE</scope>
    <source>
        <strain evidence="1">1930</strain>
    </source>
</reference>
<sequence>MLRHFEAENPKVVSPPLFADVLVKSRNKNTLHHDLLSFSKKSTKATRIF</sequence>
<dbReference type="Proteomes" id="UP000464718">
    <property type="component" value="Chromosome i"/>
</dbReference>
<evidence type="ECO:0000313" key="2">
    <source>
        <dbReference type="EMBL" id="QHH09248.1"/>
    </source>
</evidence>
<reference evidence="2 3" key="2">
    <citation type="submission" date="2018-12" db="EMBL/GenBank/DDBJ databases">
        <title>Genomic insights into the evolutionary origins and pathogenicity of five Vibrio parahaemolyticus strains isolated from the shrimp with acute hepatopancreatic necrosis disease (AHPND).</title>
        <authorList>
            <person name="Yang Q."/>
            <person name="Dong X."/>
            <person name="Xie G."/>
            <person name="Fu S."/>
            <person name="Zou P."/>
            <person name="Sun J."/>
            <person name="Wang Y."/>
            <person name="Huang J."/>
        </authorList>
    </citation>
    <scope>NUCLEOTIDE SEQUENCE [LARGE SCALE GENOMIC DNA]</scope>
    <source>
        <strain evidence="2 3">20160303005-1</strain>
    </source>
</reference>
<name>A0A2R9VS60_VIBPH</name>
<dbReference type="Proteomes" id="UP000856022">
    <property type="component" value="Unassembled WGS sequence"/>
</dbReference>
<gene>
    <name evidence="2" type="ORF">EHC69_07620</name>
    <name evidence="1" type="ORF">I7278_14240</name>
</gene>
<proteinExistence type="predicted"/>
<organism evidence="1">
    <name type="scientific">Vibrio parahaemolyticus</name>
    <dbReference type="NCBI Taxonomy" id="670"/>
    <lineage>
        <taxon>Bacteria</taxon>
        <taxon>Pseudomonadati</taxon>
        <taxon>Pseudomonadota</taxon>
        <taxon>Gammaproteobacteria</taxon>
        <taxon>Vibrionales</taxon>
        <taxon>Vibrionaceae</taxon>
        <taxon>Vibrio</taxon>
    </lineage>
</organism>
<reference evidence="1" key="1">
    <citation type="journal article" date="2018" name="Genome Biol.">
        <title>SKESA: strategic k-mer extension for scrupulous assemblies.</title>
        <authorList>
            <person name="Souvorov A."/>
            <person name="Agarwala R."/>
            <person name="Lipman D.J."/>
        </authorList>
    </citation>
    <scope>NUCLEOTIDE SEQUENCE</scope>
    <source>
        <strain evidence="1">1930</strain>
    </source>
</reference>
<dbReference type="EMBL" id="CP034298">
    <property type="protein sequence ID" value="QHH09248.1"/>
    <property type="molecule type" value="Genomic_DNA"/>
</dbReference>
<dbReference type="EMBL" id="DACQKT010000006">
    <property type="protein sequence ID" value="HAS6677971.1"/>
    <property type="molecule type" value="Genomic_DNA"/>
</dbReference>
<evidence type="ECO:0000313" key="3">
    <source>
        <dbReference type="Proteomes" id="UP000464718"/>
    </source>
</evidence>